<keyword evidence="3" id="KW-1185">Reference proteome</keyword>
<evidence type="ECO:0000313" key="2">
    <source>
        <dbReference type="EMBL" id="KAK2875994.1"/>
    </source>
</evidence>
<evidence type="ECO:0000256" key="1">
    <source>
        <dbReference type="SAM" id="MobiDB-lite"/>
    </source>
</evidence>
<sequence>MSRDTRYRDEISASDDHDRASRIRPQFDVEFCRCAIKLKHPANTRYSLRIFLFLWIITSSDTRKPLKRIKLKSFTV</sequence>
<accession>A0AA88P4P2</accession>
<proteinExistence type="predicted"/>
<feature type="region of interest" description="Disordered" evidence="1">
    <location>
        <begin position="1"/>
        <end position="20"/>
    </location>
</feature>
<dbReference type="AlphaFoldDB" id="A0AA88P4P2"/>
<protein>
    <submittedName>
        <fullName evidence="2">Uncharacterized protein</fullName>
    </submittedName>
</protein>
<reference evidence="2" key="1">
    <citation type="submission" date="2023-08" db="EMBL/GenBank/DDBJ databases">
        <title>Chromosome-level Genome Assembly of mud carp (Cirrhinus molitorella).</title>
        <authorList>
            <person name="Liu H."/>
        </authorList>
    </citation>
    <scope>NUCLEOTIDE SEQUENCE</scope>
    <source>
        <strain evidence="2">Prfri</strain>
        <tissue evidence="2">Muscle</tissue>
    </source>
</reference>
<organism evidence="2 3">
    <name type="scientific">Cirrhinus molitorella</name>
    <name type="common">mud carp</name>
    <dbReference type="NCBI Taxonomy" id="172907"/>
    <lineage>
        <taxon>Eukaryota</taxon>
        <taxon>Metazoa</taxon>
        <taxon>Chordata</taxon>
        <taxon>Craniata</taxon>
        <taxon>Vertebrata</taxon>
        <taxon>Euteleostomi</taxon>
        <taxon>Actinopterygii</taxon>
        <taxon>Neopterygii</taxon>
        <taxon>Teleostei</taxon>
        <taxon>Ostariophysi</taxon>
        <taxon>Cypriniformes</taxon>
        <taxon>Cyprinidae</taxon>
        <taxon>Labeoninae</taxon>
        <taxon>Labeonini</taxon>
        <taxon>Cirrhinus</taxon>
    </lineage>
</organism>
<dbReference type="EMBL" id="JAUYZG010000020">
    <property type="protein sequence ID" value="KAK2875994.1"/>
    <property type="molecule type" value="Genomic_DNA"/>
</dbReference>
<evidence type="ECO:0000313" key="3">
    <source>
        <dbReference type="Proteomes" id="UP001187343"/>
    </source>
</evidence>
<gene>
    <name evidence="2" type="ORF">Q8A67_020090</name>
</gene>
<dbReference type="Proteomes" id="UP001187343">
    <property type="component" value="Unassembled WGS sequence"/>
</dbReference>
<comment type="caution">
    <text evidence="2">The sequence shown here is derived from an EMBL/GenBank/DDBJ whole genome shotgun (WGS) entry which is preliminary data.</text>
</comment>
<name>A0AA88P4P2_9TELE</name>